<reference evidence="1" key="1">
    <citation type="submission" date="2025-08" db="UniProtKB">
        <authorList>
            <consortium name="Ensembl"/>
        </authorList>
    </citation>
    <scope>IDENTIFICATION</scope>
</reference>
<dbReference type="AlphaFoldDB" id="A0A8C3PN55"/>
<organism evidence="1 2">
    <name type="scientific">Calidris pygmaea</name>
    <name type="common">Spoon-billed sandpiper</name>
    <dbReference type="NCBI Taxonomy" id="425635"/>
    <lineage>
        <taxon>Eukaryota</taxon>
        <taxon>Metazoa</taxon>
        <taxon>Chordata</taxon>
        <taxon>Craniata</taxon>
        <taxon>Vertebrata</taxon>
        <taxon>Euteleostomi</taxon>
        <taxon>Archelosauria</taxon>
        <taxon>Archosauria</taxon>
        <taxon>Dinosauria</taxon>
        <taxon>Saurischia</taxon>
        <taxon>Theropoda</taxon>
        <taxon>Coelurosauria</taxon>
        <taxon>Aves</taxon>
        <taxon>Neognathae</taxon>
        <taxon>Neoaves</taxon>
        <taxon>Charadriiformes</taxon>
        <taxon>Scolopacidae</taxon>
        <taxon>Calidris</taxon>
    </lineage>
</organism>
<dbReference type="Proteomes" id="UP000694419">
    <property type="component" value="Unplaced"/>
</dbReference>
<evidence type="ECO:0000313" key="1">
    <source>
        <dbReference type="Ensembl" id="ENSCPGP00000014893.1"/>
    </source>
</evidence>
<evidence type="ECO:0000313" key="2">
    <source>
        <dbReference type="Proteomes" id="UP000694419"/>
    </source>
</evidence>
<accession>A0A8C3PN55</accession>
<dbReference type="Ensembl" id="ENSCPGT00000016320.1">
    <property type="protein sequence ID" value="ENSCPGP00000014893.1"/>
    <property type="gene ID" value="ENSCPGG00000010512.1"/>
</dbReference>
<protein>
    <submittedName>
        <fullName evidence="1">Uncharacterized protein</fullName>
    </submittedName>
</protein>
<sequence length="96" mass="10791">GGGGTWLPRWRLLLLSPPTPTPPPSASFPRFRRRHRALGSQPDWWLAAACRGLGGSAPRCTTDPMWKCRVKYTVRPVGMKKTGGRDHTGGHKRRYR</sequence>
<reference evidence="1" key="2">
    <citation type="submission" date="2025-09" db="UniProtKB">
        <authorList>
            <consortium name="Ensembl"/>
        </authorList>
    </citation>
    <scope>IDENTIFICATION</scope>
</reference>
<proteinExistence type="predicted"/>
<keyword evidence="2" id="KW-1185">Reference proteome</keyword>
<name>A0A8C3PN55_9CHAR</name>